<evidence type="ECO:0000313" key="4">
    <source>
        <dbReference type="Proteomes" id="UP000518605"/>
    </source>
</evidence>
<feature type="active site" description="Nucleophile" evidence="2">
    <location>
        <position position="7"/>
    </location>
</feature>
<proteinExistence type="inferred from homology"/>
<dbReference type="InterPro" id="IPR023214">
    <property type="entry name" value="HAD_sf"/>
</dbReference>
<comment type="caution">
    <text evidence="3">The sequence shown here is derived from an EMBL/GenBank/DDBJ whole genome shotgun (WGS) entry which is preliminary data.</text>
</comment>
<evidence type="ECO:0000313" key="3">
    <source>
        <dbReference type="EMBL" id="MBB3155910.1"/>
    </source>
</evidence>
<dbReference type="InterPro" id="IPR010708">
    <property type="entry name" value="5'(3')-deoxyribonucleotidase"/>
</dbReference>
<sequence>MKRIAIDMDEVIANTSISLLKLFNQLYDQDVTEDELKSKNLIQVRPHFRKEIESFYTSETFFRGLDVISDSQTVILELQEQYEIFIATAAMEVPASFKAKYEWLKEHFPSIPDSHIVFCGDKSIIHADYLIDDNVNQLQLFRGKGILYSAPHNRFATGFTRVNNWLDVRALFMNKAVEVM</sequence>
<dbReference type="Proteomes" id="UP000518605">
    <property type="component" value="Unassembled WGS sequence"/>
</dbReference>
<reference evidence="3 4" key="1">
    <citation type="submission" date="2020-08" db="EMBL/GenBank/DDBJ databases">
        <title>Genomic Encyclopedia of Type Strains, Phase III (KMG-III): the genomes of soil and plant-associated and newly described type strains.</title>
        <authorList>
            <person name="Whitman W."/>
        </authorList>
    </citation>
    <scope>NUCLEOTIDE SEQUENCE [LARGE SCALE GENOMIC DNA]</scope>
    <source>
        <strain evidence="3 4">CECT 8234</strain>
    </source>
</reference>
<dbReference type="EMBL" id="JACHXW010000030">
    <property type="protein sequence ID" value="MBB3155910.1"/>
    <property type="molecule type" value="Genomic_DNA"/>
</dbReference>
<evidence type="ECO:0000256" key="1">
    <source>
        <dbReference type="ARBA" id="ARBA00009589"/>
    </source>
</evidence>
<dbReference type="GO" id="GO:0008253">
    <property type="term" value="F:5'-nucleotidase activity"/>
    <property type="evidence" value="ECO:0007669"/>
    <property type="project" value="InterPro"/>
</dbReference>
<evidence type="ECO:0000256" key="2">
    <source>
        <dbReference type="PIRSR" id="PIRSR610708-1"/>
    </source>
</evidence>
<dbReference type="Gene3D" id="1.10.40.40">
    <property type="entry name" value="Deoxyribonucleotidase, domain 2"/>
    <property type="match status" value="1"/>
</dbReference>
<dbReference type="Gene3D" id="3.40.50.1000">
    <property type="entry name" value="HAD superfamily/HAD-like"/>
    <property type="match status" value="1"/>
</dbReference>
<gene>
    <name evidence="3" type="ORF">FHS16_006026</name>
</gene>
<keyword evidence="4" id="KW-1185">Reference proteome</keyword>
<name>A0A7W5CEQ7_9BACL</name>
<dbReference type="GO" id="GO:0009223">
    <property type="term" value="P:pyrimidine deoxyribonucleotide catabolic process"/>
    <property type="evidence" value="ECO:0007669"/>
    <property type="project" value="TreeGrafter"/>
</dbReference>
<dbReference type="RefSeq" id="WP_183570964.1">
    <property type="nucleotide sequence ID" value="NZ_CBCSLB010000031.1"/>
</dbReference>
<dbReference type="SUPFAM" id="SSF56784">
    <property type="entry name" value="HAD-like"/>
    <property type="match status" value="1"/>
</dbReference>
<dbReference type="SFLD" id="SFLDG01126">
    <property type="entry name" value="C1.2:_Nucleotidase_Like"/>
    <property type="match status" value="1"/>
</dbReference>
<comment type="similarity">
    <text evidence="1">Belongs to the 5'(3')-deoxyribonucleotidase family.</text>
</comment>
<dbReference type="PANTHER" id="PTHR16504:SF4">
    <property type="entry name" value="5'(3')-DEOXYRIBONUCLEOTIDASE"/>
    <property type="match status" value="1"/>
</dbReference>
<dbReference type="InterPro" id="IPR036412">
    <property type="entry name" value="HAD-like_sf"/>
</dbReference>
<accession>A0A7W5CEQ7</accession>
<organism evidence="3 4">
    <name type="scientific">Paenibacillus endophyticus</name>
    <dbReference type="NCBI Taxonomy" id="1294268"/>
    <lineage>
        <taxon>Bacteria</taxon>
        <taxon>Bacillati</taxon>
        <taxon>Bacillota</taxon>
        <taxon>Bacilli</taxon>
        <taxon>Bacillales</taxon>
        <taxon>Paenibacillaceae</taxon>
        <taxon>Paenibacillus</taxon>
    </lineage>
</organism>
<dbReference type="SFLD" id="SFLDS00003">
    <property type="entry name" value="Haloacid_Dehalogenase"/>
    <property type="match status" value="1"/>
</dbReference>
<dbReference type="AlphaFoldDB" id="A0A7W5CEQ7"/>
<feature type="active site" description="Proton donor" evidence="2">
    <location>
        <position position="9"/>
    </location>
</feature>
<dbReference type="Pfam" id="PF06941">
    <property type="entry name" value="NT5C"/>
    <property type="match status" value="1"/>
</dbReference>
<dbReference type="PANTHER" id="PTHR16504">
    <property type="entry name" value="5'(3')-DEOXYRIBONUCLEOTIDASE"/>
    <property type="match status" value="1"/>
</dbReference>
<protein>
    <submittedName>
        <fullName evidence="3">5'(3')-deoxyribonucleotidase</fullName>
    </submittedName>
</protein>
<dbReference type="SFLD" id="SFLDG01146">
    <property type="entry name" value="C1.2.2"/>
    <property type="match status" value="1"/>
</dbReference>